<evidence type="ECO:0000313" key="3">
    <source>
        <dbReference type="EMBL" id="WIA18472.1"/>
    </source>
</evidence>
<gene>
    <name evidence="3" type="ORF">OEZ85_009928</name>
</gene>
<keyword evidence="4" id="KW-1185">Reference proteome</keyword>
<evidence type="ECO:0000313" key="4">
    <source>
        <dbReference type="Proteomes" id="UP001244341"/>
    </source>
</evidence>
<dbReference type="InterPro" id="IPR004302">
    <property type="entry name" value="Cellulose/chitin-bd_N"/>
</dbReference>
<reference evidence="3 4" key="1">
    <citation type="submission" date="2023-05" db="EMBL/GenBank/DDBJ databases">
        <title>A 100% complete, gapless, phased diploid assembly of the Scenedesmus obliquus UTEX 3031 genome.</title>
        <authorList>
            <person name="Biondi T.C."/>
            <person name="Hanschen E.R."/>
            <person name="Kwon T."/>
            <person name="Eng W."/>
            <person name="Kruse C.P.S."/>
            <person name="Koehler S.I."/>
            <person name="Kunde Y."/>
            <person name="Gleasner C.D."/>
            <person name="You Mak K.T."/>
            <person name="Polle J."/>
            <person name="Hovde B.T."/>
            <person name="Starkenburg S.R."/>
        </authorList>
    </citation>
    <scope>NUCLEOTIDE SEQUENCE [LARGE SCALE GENOMIC DNA]</scope>
    <source>
        <strain evidence="3 4">DOE0152z</strain>
    </source>
</reference>
<proteinExistence type="predicted"/>
<accession>A0ABY8UAI1</accession>
<dbReference type="Pfam" id="PF03067">
    <property type="entry name" value="LPMO_10"/>
    <property type="match status" value="1"/>
</dbReference>
<evidence type="ECO:0000259" key="2">
    <source>
        <dbReference type="Pfam" id="PF03067"/>
    </source>
</evidence>
<protein>
    <recommendedName>
        <fullName evidence="2">Chitin-binding type-4 domain-containing protein</fullName>
    </recommendedName>
</protein>
<feature type="domain" description="Chitin-binding type-4" evidence="2">
    <location>
        <begin position="23"/>
        <end position="216"/>
    </location>
</feature>
<name>A0ABY8UAI1_TETOB</name>
<organism evidence="3 4">
    <name type="scientific">Tetradesmus obliquus</name>
    <name type="common">Green alga</name>
    <name type="synonym">Acutodesmus obliquus</name>
    <dbReference type="NCBI Taxonomy" id="3088"/>
    <lineage>
        <taxon>Eukaryota</taxon>
        <taxon>Viridiplantae</taxon>
        <taxon>Chlorophyta</taxon>
        <taxon>core chlorophytes</taxon>
        <taxon>Chlorophyceae</taxon>
        <taxon>CS clade</taxon>
        <taxon>Sphaeropleales</taxon>
        <taxon>Scenedesmaceae</taxon>
        <taxon>Tetradesmus</taxon>
    </lineage>
</organism>
<dbReference type="Proteomes" id="UP001244341">
    <property type="component" value="Chromosome 9b"/>
</dbReference>
<feature type="signal peptide" evidence="1">
    <location>
        <begin position="1"/>
        <end position="22"/>
    </location>
</feature>
<dbReference type="EMBL" id="CP126216">
    <property type="protein sequence ID" value="WIA18472.1"/>
    <property type="molecule type" value="Genomic_DNA"/>
</dbReference>
<keyword evidence="1" id="KW-0732">Signal</keyword>
<evidence type="ECO:0000256" key="1">
    <source>
        <dbReference type="SAM" id="SignalP"/>
    </source>
</evidence>
<feature type="chain" id="PRO_5046881067" description="Chitin-binding type-4 domain-containing protein" evidence="1">
    <location>
        <begin position="23"/>
        <end position="295"/>
    </location>
</feature>
<sequence>MNARGLLLGLVCLSASFAHVRGHGYLLQPAARNWVAHKQGRFWNEASGNGLGQGNTQGPGVCGDPFQTTNSNFINEPSPVQATYKEGSVIELKVILTTNHGGKFSFRVCPRRRDLDAACFGSNYLTRVDNGQRDYWIFDIAAEHTMRYKLPAGITCEAGCVLQWEYYSMQSCIEPGCDRKYCGGYADGDNVLYNSNPGFCGRTGAQAEFFRNCADIRILPAGAHSMGSGSGSPKGVENADAAQDVLGMDVKEVAAVAAADIAVDADVSGSGGLDATGSSNGAEIISIAPAVHPEP</sequence>